<protein>
    <submittedName>
        <fullName evidence="1">Uncharacterized protein</fullName>
    </submittedName>
</protein>
<dbReference type="AlphaFoldDB" id="E9FUR5"/>
<evidence type="ECO:0000313" key="1">
    <source>
        <dbReference type="EMBL" id="EFX88877.1"/>
    </source>
</evidence>
<dbReference type="Proteomes" id="UP000000305">
    <property type="component" value="Unassembled WGS sequence"/>
</dbReference>
<sequence length="97" mass="10586">MSGYGTYRLSVELFDRLGQIPKNRSPSQYKCQPDQIPEAIYRGVSPCLLEITLSKMTATRSPARGSPGLLGSHLLNVKMSSAFKGIASNDVDSVRPE</sequence>
<dbReference type="KEGG" id="dpx:DAPPUDRAFT_234170"/>
<dbReference type="HOGENOM" id="CLU_2348774_0_0_1"/>
<organism evidence="1 2">
    <name type="scientific">Daphnia pulex</name>
    <name type="common">Water flea</name>
    <dbReference type="NCBI Taxonomy" id="6669"/>
    <lineage>
        <taxon>Eukaryota</taxon>
        <taxon>Metazoa</taxon>
        <taxon>Ecdysozoa</taxon>
        <taxon>Arthropoda</taxon>
        <taxon>Crustacea</taxon>
        <taxon>Branchiopoda</taxon>
        <taxon>Diplostraca</taxon>
        <taxon>Cladocera</taxon>
        <taxon>Anomopoda</taxon>
        <taxon>Daphniidae</taxon>
        <taxon>Daphnia</taxon>
    </lineage>
</organism>
<keyword evidence="2" id="KW-1185">Reference proteome</keyword>
<name>E9FUR5_DAPPU</name>
<accession>E9FUR5</accession>
<proteinExistence type="predicted"/>
<dbReference type="EMBL" id="GL732525">
    <property type="protein sequence ID" value="EFX88877.1"/>
    <property type="molecule type" value="Genomic_DNA"/>
</dbReference>
<dbReference type="InParanoid" id="E9FUR5"/>
<gene>
    <name evidence="1" type="ORF">DAPPUDRAFT_234170</name>
</gene>
<reference evidence="1 2" key="1">
    <citation type="journal article" date="2011" name="Science">
        <title>The ecoresponsive genome of Daphnia pulex.</title>
        <authorList>
            <person name="Colbourne J.K."/>
            <person name="Pfrender M.E."/>
            <person name="Gilbert D."/>
            <person name="Thomas W.K."/>
            <person name="Tucker A."/>
            <person name="Oakley T.H."/>
            <person name="Tokishita S."/>
            <person name="Aerts A."/>
            <person name="Arnold G.J."/>
            <person name="Basu M.K."/>
            <person name="Bauer D.J."/>
            <person name="Caceres C.E."/>
            <person name="Carmel L."/>
            <person name="Casola C."/>
            <person name="Choi J.H."/>
            <person name="Detter J.C."/>
            <person name="Dong Q."/>
            <person name="Dusheyko S."/>
            <person name="Eads B.D."/>
            <person name="Frohlich T."/>
            <person name="Geiler-Samerotte K.A."/>
            <person name="Gerlach D."/>
            <person name="Hatcher P."/>
            <person name="Jogdeo S."/>
            <person name="Krijgsveld J."/>
            <person name="Kriventseva E.V."/>
            <person name="Kultz D."/>
            <person name="Laforsch C."/>
            <person name="Lindquist E."/>
            <person name="Lopez J."/>
            <person name="Manak J.R."/>
            <person name="Muller J."/>
            <person name="Pangilinan J."/>
            <person name="Patwardhan R.P."/>
            <person name="Pitluck S."/>
            <person name="Pritham E.J."/>
            <person name="Rechtsteiner A."/>
            <person name="Rho M."/>
            <person name="Rogozin I.B."/>
            <person name="Sakarya O."/>
            <person name="Salamov A."/>
            <person name="Schaack S."/>
            <person name="Shapiro H."/>
            <person name="Shiga Y."/>
            <person name="Skalitzky C."/>
            <person name="Smith Z."/>
            <person name="Souvorov A."/>
            <person name="Sung W."/>
            <person name="Tang Z."/>
            <person name="Tsuchiya D."/>
            <person name="Tu H."/>
            <person name="Vos H."/>
            <person name="Wang M."/>
            <person name="Wolf Y.I."/>
            <person name="Yamagata H."/>
            <person name="Yamada T."/>
            <person name="Ye Y."/>
            <person name="Shaw J.R."/>
            <person name="Andrews J."/>
            <person name="Crease T.J."/>
            <person name="Tang H."/>
            <person name="Lucas S.M."/>
            <person name="Robertson H.M."/>
            <person name="Bork P."/>
            <person name="Koonin E.V."/>
            <person name="Zdobnov E.M."/>
            <person name="Grigoriev I.V."/>
            <person name="Lynch M."/>
            <person name="Boore J.L."/>
        </authorList>
    </citation>
    <scope>NUCLEOTIDE SEQUENCE [LARGE SCALE GENOMIC DNA]</scope>
</reference>
<evidence type="ECO:0000313" key="2">
    <source>
        <dbReference type="Proteomes" id="UP000000305"/>
    </source>
</evidence>